<evidence type="ECO:0000256" key="1">
    <source>
        <dbReference type="SAM" id="Phobius"/>
    </source>
</evidence>
<feature type="transmembrane region" description="Helical" evidence="1">
    <location>
        <begin position="20"/>
        <end position="43"/>
    </location>
</feature>
<organism evidence="2">
    <name type="scientific">Leptolyngbya sp. NK1-12</name>
    <dbReference type="NCBI Taxonomy" id="2547451"/>
    <lineage>
        <taxon>Bacteria</taxon>
        <taxon>Bacillati</taxon>
        <taxon>Cyanobacteriota</taxon>
        <taxon>Cyanophyceae</taxon>
        <taxon>Leptolyngbyales</taxon>
        <taxon>Leptolyngbyaceae</taxon>
        <taxon>Leptolyngbya group</taxon>
        <taxon>Leptolyngbya</taxon>
    </lineage>
</organism>
<dbReference type="RefSeq" id="WP_316432130.1">
    <property type="nucleotide sequence ID" value="NZ_CP053586.1"/>
</dbReference>
<dbReference type="AlphaFoldDB" id="A0AA97ARV2"/>
<accession>A0AA97ARV2</accession>
<dbReference type="EMBL" id="CP053586">
    <property type="protein sequence ID" value="WNZ25938.1"/>
    <property type="molecule type" value="Genomic_DNA"/>
</dbReference>
<name>A0AA97ARV2_9CYAN</name>
<keyword evidence="1" id="KW-1133">Transmembrane helix</keyword>
<sequence>MLQLLHPLVRGLIHLIQPILVPLCFGLAWLLVALVFWSLWSAMRDAVSHAKQMHEIPCADCQFFTNSHYLKCPVHPNTALSTEAINCPDYQAASYSTLPDDEVAR</sequence>
<gene>
    <name evidence="2" type="ORF">HJG54_25995</name>
</gene>
<proteinExistence type="predicted"/>
<keyword evidence="1" id="KW-0812">Transmembrane</keyword>
<protein>
    <submittedName>
        <fullName evidence="2">Uncharacterized protein</fullName>
    </submittedName>
</protein>
<reference evidence="2" key="1">
    <citation type="submission" date="2020-05" db="EMBL/GenBank/DDBJ databases">
        <authorList>
            <person name="Zhu T."/>
            <person name="Keshari N."/>
            <person name="Lu X."/>
        </authorList>
    </citation>
    <scope>NUCLEOTIDE SEQUENCE</scope>
    <source>
        <strain evidence="2">NK1-12</strain>
    </source>
</reference>
<evidence type="ECO:0000313" key="2">
    <source>
        <dbReference type="EMBL" id="WNZ25938.1"/>
    </source>
</evidence>
<keyword evidence="1" id="KW-0472">Membrane</keyword>